<dbReference type="AlphaFoldDB" id="A0A7S9KN28"/>
<dbReference type="PANTHER" id="PTHR17630:SF105">
    <property type="entry name" value="DIENELACTONE HYDROLASE FAMILY PROTEIN (AFU_ORTHOLOGUE AFUA_4G08790)"/>
    <property type="match status" value="1"/>
</dbReference>
<dbReference type="InterPro" id="IPR002925">
    <property type="entry name" value="Dienelactn_hydro"/>
</dbReference>
<evidence type="ECO:0000313" key="3">
    <source>
        <dbReference type="Proteomes" id="UP000594364"/>
    </source>
</evidence>
<dbReference type="EMBL" id="CP031386">
    <property type="protein sequence ID" value="QPG95437.1"/>
    <property type="molecule type" value="Genomic_DNA"/>
</dbReference>
<keyword evidence="3" id="KW-1185">Reference proteome</keyword>
<proteinExistence type="predicted"/>
<feature type="domain" description="Dienelactone hydrolase" evidence="1">
    <location>
        <begin position="27"/>
        <end position="271"/>
    </location>
</feature>
<dbReference type="PANTHER" id="PTHR17630">
    <property type="entry name" value="DIENELACTONE HYDROLASE"/>
    <property type="match status" value="1"/>
</dbReference>
<organism evidence="2 3">
    <name type="scientific">Epichloe festucae (strain Fl1)</name>
    <dbReference type="NCBI Taxonomy" id="877507"/>
    <lineage>
        <taxon>Eukaryota</taxon>
        <taxon>Fungi</taxon>
        <taxon>Dikarya</taxon>
        <taxon>Ascomycota</taxon>
        <taxon>Pezizomycotina</taxon>
        <taxon>Sordariomycetes</taxon>
        <taxon>Hypocreomycetidae</taxon>
        <taxon>Hypocreales</taxon>
        <taxon>Clavicipitaceae</taxon>
        <taxon>Epichloe</taxon>
    </lineage>
</organism>
<gene>
    <name evidence="2" type="ORF">C2857_000661</name>
</gene>
<sequence length="275" mass="30222">MSCPDCFKGQIHRGQPKGKTTKLYGLDTYVSEPADGKTVRGIVVIIPDAFGWEFVNNRILADHYVEKGDFKVYLPDFMNGNASPVSMLFNIQTALAPGNIFTRFAALVRTLVVAIPFFIRCRPSKTYPSVKGFFEQLRKEEGDQLSVGAAGFCWGGKHTVTLSHGFDNGVTPLIDAAFTAHPSLLSIPSDIEKIKVPVSFACPEDDNQVTPPKIESIRSIVEKLPAASRGEVRVYKNTGHGFAVRADLKVPDVAKQADEAEDQAVAWFHAHFKKP</sequence>
<dbReference type="SUPFAM" id="SSF53474">
    <property type="entry name" value="alpha/beta-Hydrolases"/>
    <property type="match status" value="1"/>
</dbReference>
<dbReference type="InterPro" id="IPR029058">
    <property type="entry name" value="AB_hydrolase_fold"/>
</dbReference>
<dbReference type="Pfam" id="PF01738">
    <property type="entry name" value="DLH"/>
    <property type="match status" value="1"/>
</dbReference>
<evidence type="ECO:0000259" key="1">
    <source>
        <dbReference type="Pfam" id="PF01738"/>
    </source>
</evidence>
<name>A0A7S9KN28_EPIFF</name>
<dbReference type="OrthoDB" id="17560at2759"/>
<dbReference type="GO" id="GO:0016787">
    <property type="term" value="F:hydrolase activity"/>
    <property type="evidence" value="ECO:0007669"/>
    <property type="project" value="InterPro"/>
</dbReference>
<dbReference type="Proteomes" id="UP000594364">
    <property type="component" value="Chromosome 2"/>
</dbReference>
<dbReference type="Gene3D" id="3.40.50.1820">
    <property type="entry name" value="alpha/beta hydrolase"/>
    <property type="match status" value="1"/>
</dbReference>
<protein>
    <recommendedName>
        <fullName evidence="1">Dienelactone hydrolase domain-containing protein</fullName>
    </recommendedName>
</protein>
<accession>A0A7S9KN28</accession>
<reference evidence="2 3" key="1">
    <citation type="journal article" date="2018" name="PLoS Genet.">
        <title>Repeat elements organise 3D genome structure and mediate transcription in the filamentous fungus Epichloe festucae.</title>
        <authorList>
            <person name="Winter D.J."/>
            <person name="Ganley A.R.D."/>
            <person name="Young C.A."/>
            <person name="Liachko I."/>
            <person name="Schardl C.L."/>
            <person name="Dupont P.Y."/>
            <person name="Berry D."/>
            <person name="Ram A."/>
            <person name="Scott B."/>
            <person name="Cox M.P."/>
        </authorList>
    </citation>
    <scope>NUCLEOTIDE SEQUENCE [LARGE SCALE GENOMIC DNA]</scope>
    <source>
        <strain evidence="2 3">Fl1</strain>
    </source>
</reference>
<evidence type="ECO:0000313" key="2">
    <source>
        <dbReference type="EMBL" id="QPG95437.1"/>
    </source>
</evidence>